<gene>
    <name evidence="13" type="ORF">NE237_011933</name>
</gene>
<organism evidence="13 14">
    <name type="scientific">Protea cynaroides</name>
    <dbReference type="NCBI Taxonomy" id="273540"/>
    <lineage>
        <taxon>Eukaryota</taxon>
        <taxon>Viridiplantae</taxon>
        <taxon>Streptophyta</taxon>
        <taxon>Embryophyta</taxon>
        <taxon>Tracheophyta</taxon>
        <taxon>Spermatophyta</taxon>
        <taxon>Magnoliopsida</taxon>
        <taxon>Proteales</taxon>
        <taxon>Proteaceae</taxon>
        <taxon>Protea</taxon>
    </lineage>
</organism>
<protein>
    <submittedName>
        <fullName evidence="13">Uncharacterized protein</fullName>
    </submittedName>
</protein>
<dbReference type="PANTHER" id="PTHR45660:SF46">
    <property type="entry name" value="HISTONE-LYSINE N-METHYLTRANSFERASE, H3 LYSINE-9 SPECIFIC SUVH6"/>
    <property type="match status" value="1"/>
</dbReference>
<dbReference type="Gene3D" id="2.30.280.10">
    <property type="entry name" value="SRA-YDG"/>
    <property type="match status" value="1"/>
</dbReference>
<dbReference type="Proteomes" id="UP001141806">
    <property type="component" value="Unassembled WGS sequence"/>
</dbReference>
<accession>A0A9Q0GZ72</accession>
<feature type="domain" description="Pre-SET" evidence="10">
    <location>
        <begin position="670"/>
        <end position="730"/>
    </location>
</feature>
<dbReference type="GO" id="GO:0005694">
    <property type="term" value="C:chromosome"/>
    <property type="evidence" value="ECO:0007669"/>
    <property type="project" value="UniProtKB-SubCell"/>
</dbReference>
<dbReference type="Pfam" id="PF02182">
    <property type="entry name" value="SAD_SRA"/>
    <property type="match status" value="1"/>
</dbReference>
<evidence type="ECO:0000259" key="10">
    <source>
        <dbReference type="PROSITE" id="PS50867"/>
    </source>
</evidence>
<evidence type="ECO:0000259" key="9">
    <source>
        <dbReference type="PROSITE" id="PS50280"/>
    </source>
</evidence>
<dbReference type="GO" id="GO:0042054">
    <property type="term" value="F:histone methyltransferase activity"/>
    <property type="evidence" value="ECO:0007669"/>
    <property type="project" value="InterPro"/>
</dbReference>
<proteinExistence type="predicted"/>
<evidence type="ECO:0000313" key="13">
    <source>
        <dbReference type="EMBL" id="KAJ4955150.1"/>
    </source>
</evidence>
<dbReference type="Gene3D" id="2.170.270.10">
    <property type="entry name" value="SET domain"/>
    <property type="match status" value="1"/>
</dbReference>
<dbReference type="EMBL" id="JAMYWD010000011">
    <property type="protein sequence ID" value="KAJ4955150.1"/>
    <property type="molecule type" value="Genomic_DNA"/>
</dbReference>
<dbReference type="Pfam" id="PF05033">
    <property type="entry name" value="Pre-SET"/>
    <property type="match status" value="1"/>
</dbReference>
<dbReference type="SUPFAM" id="SSF88697">
    <property type="entry name" value="PUA domain-like"/>
    <property type="match status" value="1"/>
</dbReference>
<dbReference type="OrthoDB" id="5792673at2759"/>
<comment type="caution">
    <text evidence="13">The sequence shown here is derived from an EMBL/GenBank/DDBJ whole genome shotgun (WGS) entry which is preliminary data.</text>
</comment>
<name>A0A9Q0GZ72_9MAGN</name>
<dbReference type="InterPro" id="IPR051357">
    <property type="entry name" value="H3K9_HMTase_SUVAR3-9"/>
</dbReference>
<keyword evidence="7 8" id="KW-0539">Nucleus</keyword>
<dbReference type="Pfam" id="PF00856">
    <property type="entry name" value="SET"/>
    <property type="match status" value="1"/>
</dbReference>
<evidence type="ECO:0000256" key="7">
    <source>
        <dbReference type="ARBA" id="ARBA00023242"/>
    </source>
</evidence>
<evidence type="ECO:0000256" key="3">
    <source>
        <dbReference type="ARBA" id="ARBA00022603"/>
    </source>
</evidence>
<evidence type="ECO:0000259" key="12">
    <source>
        <dbReference type="PROSITE" id="PS51015"/>
    </source>
</evidence>
<keyword evidence="3" id="KW-0489">Methyltransferase</keyword>
<feature type="domain" description="SET" evidence="9">
    <location>
        <begin position="733"/>
        <end position="869"/>
    </location>
</feature>
<sequence>MSINSSETTQLLRKRSLGNGIADVPHKLKCGKVSVHRNFPNGCGRLVQRTGPGETSVANGGVEIGTNSVITGGPVPAKLPPISTLEPLKISVDAEFSNPVETSKPKSAKLLEDLDKVNSIKPMKVVEPLAKAFKPQTMKPFETFHQVESLEAMKSRQPLPMLHKAELLDMSSSLKQPQTVSSMGLKLLKDVLPDVSEQQKTPDHSQLSFAVVTRAPKKYPPARRMTGTQNFPSGCMTNIQHGSEEGHLKFLGNPKIMSMNDENPIGDSDERVRDKQLQELAVANEEYPTKEDMPSEEKFGDERSKELDTSLVTFGVQPSNDKVIHEKVENDMSKEMAGHKNSQELAVVNERCAIRKHMPAEVTIGDQRSKELDVSLITLDVQPLNDKFIREKVKETLHMFEVIYKQILEDQRENPKDGRPMKPIYLLAADHLKKENKWVNVGKPIFGSVPGVEVGDEFHFRAELAIVGLHRNFQSGIDYTKEDGKILATSIVATGHYDDDELDKSDVLIYSGQGGRPVGGHKEIKNQKLERGNLSLKNSMDAKSVVRVTRGFKQAKGPHYLDHRSKPFSKYIYDGLYLVEKYWQDIGLHGASIYKFQLRRIPGQPKLVWTELNKLKRSTVYEDTCVFDISQGKEKICIRAVNNLDDKKPLPFIYTTKMIYSKWYNPAPHRGCDCTDGCLDPKKCFCTMKNGGEIPFNNDGAILEMKPLIYECGPSCKCPPSCGNRVSQHGIKFPLEIFQTQSRGWGVRSRTSIACGSFICEYVGELLQEKEAEERTNNDEYLFDIGRNCDGQLSKSNEQMSSSEFTADVDFTIDAAFFGNVGRFINHSCSPNLYAQDVLYDHDDDKIPHVMLFASENIPPLQELAYDYNYKIDQVHDAEGNIKKKNCYCGSLECSGRLY</sequence>
<keyword evidence="2" id="KW-0158">Chromosome</keyword>
<evidence type="ECO:0000256" key="5">
    <source>
        <dbReference type="ARBA" id="ARBA00022691"/>
    </source>
</evidence>
<comment type="subcellular location">
    <subcellularLocation>
        <location evidence="1">Chromosome</location>
    </subcellularLocation>
    <subcellularLocation>
        <location evidence="8">Nucleus</location>
    </subcellularLocation>
</comment>
<dbReference type="InterPro" id="IPR036987">
    <property type="entry name" value="SRA-YDG_sf"/>
</dbReference>
<dbReference type="AlphaFoldDB" id="A0A9Q0GZ72"/>
<evidence type="ECO:0000256" key="6">
    <source>
        <dbReference type="ARBA" id="ARBA00022853"/>
    </source>
</evidence>
<feature type="domain" description="YDG" evidence="12">
    <location>
        <begin position="447"/>
        <end position="600"/>
    </location>
</feature>
<dbReference type="InterPro" id="IPR025794">
    <property type="entry name" value="H3-K9-MeTrfase_plant"/>
</dbReference>
<dbReference type="SMART" id="SM00466">
    <property type="entry name" value="SRA"/>
    <property type="match status" value="1"/>
</dbReference>
<dbReference type="InterPro" id="IPR003616">
    <property type="entry name" value="Post-SET_dom"/>
</dbReference>
<evidence type="ECO:0000259" key="11">
    <source>
        <dbReference type="PROSITE" id="PS50868"/>
    </source>
</evidence>
<dbReference type="GO" id="GO:0005634">
    <property type="term" value="C:nucleus"/>
    <property type="evidence" value="ECO:0007669"/>
    <property type="project" value="UniProtKB-SubCell"/>
</dbReference>
<reference evidence="13" key="1">
    <citation type="journal article" date="2023" name="Plant J.">
        <title>The genome of the king protea, Protea cynaroides.</title>
        <authorList>
            <person name="Chang J."/>
            <person name="Duong T.A."/>
            <person name="Schoeman C."/>
            <person name="Ma X."/>
            <person name="Roodt D."/>
            <person name="Barker N."/>
            <person name="Li Z."/>
            <person name="Van de Peer Y."/>
            <person name="Mizrachi E."/>
        </authorList>
    </citation>
    <scope>NUCLEOTIDE SEQUENCE</scope>
    <source>
        <tissue evidence="13">Young leaves</tissue>
    </source>
</reference>
<dbReference type="PROSITE" id="PS50868">
    <property type="entry name" value="POST_SET"/>
    <property type="match status" value="1"/>
</dbReference>
<dbReference type="SMART" id="SM00468">
    <property type="entry name" value="PreSET"/>
    <property type="match status" value="1"/>
</dbReference>
<dbReference type="PROSITE" id="PS50867">
    <property type="entry name" value="PRE_SET"/>
    <property type="match status" value="1"/>
</dbReference>
<dbReference type="SMART" id="SM00317">
    <property type="entry name" value="SET"/>
    <property type="match status" value="1"/>
</dbReference>
<dbReference type="PROSITE" id="PS51015">
    <property type="entry name" value="YDG"/>
    <property type="match status" value="1"/>
</dbReference>
<dbReference type="GO" id="GO:0032259">
    <property type="term" value="P:methylation"/>
    <property type="evidence" value="ECO:0007669"/>
    <property type="project" value="UniProtKB-KW"/>
</dbReference>
<dbReference type="PROSITE" id="PS50280">
    <property type="entry name" value="SET"/>
    <property type="match status" value="1"/>
</dbReference>
<dbReference type="GO" id="GO:0003690">
    <property type="term" value="F:double-stranded DNA binding"/>
    <property type="evidence" value="ECO:0007669"/>
    <property type="project" value="TreeGrafter"/>
</dbReference>
<keyword evidence="6" id="KW-0156">Chromatin regulator</keyword>
<dbReference type="SUPFAM" id="SSF82199">
    <property type="entry name" value="SET domain"/>
    <property type="match status" value="1"/>
</dbReference>
<dbReference type="PANTHER" id="PTHR45660">
    <property type="entry name" value="HISTONE-LYSINE N-METHYLTRANSFERASE SETMAR"/>
    <property type="match status" value="1"/>
</dbReference>
<keyword evidence="4" id="KW-0808">Transferase</keyword>
<dbReference type="InterPro" id="IPR015947">
    <property type="entry name" value="PUA-like_sf"/>
</dbReference>
<dbReference type="InterPro" id="IPR046341">
    <property type="entry name" value="SET_dom_sf"/>
</dbReference>
<dbReference type="InterPro" id="IPR001214">
    <property type="entry name" value="SET_dom"/>
</dbReference>
<evidence type="ECO:0000256" key="8">
    <source>
        <dbReference type="PROSITE-ProRule" id="PRU00358"/>
    </source>
</evidence>
<dbReference type="PROSITE" id="PS51575">
    <property type="entry name" value="SAM_MT43_SUVAR39_2"/>
    <property type="match status" value="1"/>
</dbReference>
<keyword evidence="14" id="KW-1185">Reference proteome</keyword>
<dbReference type="InterPro" id="IPR003105">
    <property type="entry name" value="SRA_YDG"/>
</dbReference>
<evidence type="ECO:0000256" key="1">
    <source>
        <dbReference type="ARBA" id="ARBA00004286"/>
    </source>
</evidence>
<evidence type="ECO:0000313" key="14">
    <source>
        <dbReference type="Proteomes" id="UP001141806"/>
    </source>
</evidence>
<feature type="domain" description="Post-SET" evidence="11">
    <location>
        <begin position="883"/>
        <end position="899"/>
    </location>
</feature>
<dbReference type="GO" id="GO:0008270">
    <property type="term" value="F:zinc ion binding"/>
    <property type="evidence" value="ECO:0007669"/>
    <property type="project" value="InterPro"/>
</dbReference>
<evidence type="ECO:0000256" key="4">
    <source>
        <dbReference type="ARBA" id="ARBA00022679"/>
    </source>
</evidence>
<dbReference type="InterPro" id="IPR007728">
    <property type="entry name" value="Pre-SET_dom"/>
</dbReference>
<evidence type="ECO:0000256" key="2">
    <source>
        <dbReference type="ARBA" id="ARBA00022454"/>
    </source>
</evidence>
<keyword evidence="5" id="KW-0949">S-adenosyl-L-methionine</keyword>